<keyword evidence="1" id="KW-0472">Membrane</keyword>
<comment type="caution">
    <text evidence="2">The sequence shown here is derived from an EMBL/GenBank/DDBJ whole genome shotgun (WGS) entry which is preliminary data.</text>
</comment>
<gene>
    <name evidence="2" type="ORF">F442_01681</name>
</gene>
<sequence>MPRKVSDTVDIVIGIAGSVSLVFGFAGSAVLLSFRDVLESDAIWVITVGCLIVSIITLAFSQSFLLSLNSNDRQTGKSAIARIMDTPTRE</sequence>
<evidence type="ECO:0000313" key="2">
    <source>
        <dbReference type="EMBL" id="ETP53414.1"/>
    </source>
</evidence>
<dbReference type="AlphaFoldDB" id="W3A4G9"/>
<feature type="transmembrane region" description="Helical" evidence="1">
    <location>
        <begin position="12"/>
        <end position="31"/>
    </location>
</feature>
<protein>
    <submittedName>
        <fullName evidence="2">Uncharacterized protein</fullName>
    </submittedName>
</protein>
<keyword evidence="1" id="KW-0812">Transmembrane</keyword>
<feature type="transmembrane region" description="Helical" evidence="1">
    <location>
        <begin position="43"/>
        <end position="68"/>
    </location>
</feature>
<evidence type="ECO:0000313" key="3">
    <source>
        <dbReference type="Proteomes" id="UP000018948"/>
    </source>
</evidence>
<dbReference type="EMBL" id="ANIY01000342">
    <property type="protein sequence ID" value="ETP53414.1"/>
    <property type="molecule type" value="Genomic_DNA"/>
</dbReference>
<accession>W3A4G9</accession>
<proteinExistence type="predicted"/>
<dbReference type="Proteomes" id="UP000018948">
    <property type="component" value="Unassembled WGS sequence"/>
</dbReference>
<keyword evidence="1" id="KW-1133">Transmembrane helix</keyword>
<evidence type="ECO:0000256" key="1">
    <source>
        <dbReference type="SAM" id="Phobius"/>
    </source>
</evidence>
<organism evidence="2 3">
    <name type="scientific">Phytophthora nicotianae P10297</name>
    <dbReference type="NCBI Taxonomy" id="1317064"/>
    <lineage>
        <taxon>Eukaryota</taxon>
        <taxon>Sar</taxon>
        <taxon>Stramenopiles</taxon>
        <taxon>Oomycota</taxon>
        <taxon>Peronosporomycetes</taxon>
        <taxon>Peronosporales</taxon>
        <taxon>Peronosporaceae</taxon>
        <taxon>Phytophthora</taxon>
    </lineage>
</organism>
<name>W3A4G9_PHYNI</name>
<reference evidence="2 3" key="1">
    <citation type="submission" date="2013-11" db="EMBL/GenBank/DDBJ databases">
        <title>The Genome Sequence of Phytophthora parasitica P10297.</title>
        <authorList>
            <consortium name="The Broad Institute Genomics Platform"/>
            <person name="Russ C."/>
            <person name="Tyler B."/>
            <person name="Panabieres F."/>
            <person name="Shan W."/>
            <person name="Tripathy S."/>
            <person name="Grunwald N."/>
            <person name="Machado M."/>
            <person name="Johnson C.S."/>
            <person name="Walker B."/>
            <person name="Young S.K."/>
            <person name="Zeng Q."/>
            <person name="Gargeya S."/>
            <person name="Fitzgerald M."/>
            <person name="Haas B."/>
            <person name="Abouelleil A."/>
            <person name="Allen A.W."/>
            <person name="Alvarado L."/>
            <person name="Arachchi H.M."/>
            <person name="Berlin A.M."/>
            <person name="Chapman S.B."/>
            <person name="Gainer-Dewar J."/>
            <person name="Goldberg J."/>
            <person name="Griggs A."/>
            <person name="Gujja S."/>
            <person name="Hansen M."/>
            <person name="Howarth C."/>
            <person name="Imamovic A."/>
            <person name="Ireland A."/>
            <person name="Larimer J."/>
            <person name="McCowan C."/>
            <person name="Murphy C."/>
            <person name="Pearson M."/>
            <person name="Poon T.W."/>
            <person name="Priest M."/>
            <person name="Roberts A."/>
            <person name="Saif S."/>
            <person name="Shea T."/>
            <person name="Sisk P."/>
            <person name="Sykes S."/>
            <person name="Wortman J."/>
            <person name="Nusbaum C."/>
            <person name="Birren B."/>
        </authorList>
    </citation>
    <scope>NUCLEOTIDE SEQUENCE [LARGE SCALE GENOMIC DNA]</scope>
    <source>
        <strain evidence="2 3">P10297</strain>
    </source>
</reference>